<dbReference type="EMBL" id="JAGKQM010000003">
    <property type="protein sequence ID" value="KAH0936443.1"/>
    <property type="molecule type" value="Genomic_DNA"/>
</dbReference>
<dbReference type="PANTHER" id="PTHR12750:SF9">
    <property type="entry name" value="INOSITOL HEXAKISPHOSPHATE AND DIPHOSPHOINOSITOL-PENTAKISPHOSPHATE KINASE"/>
    <property type="match status" value="1"/>
</dbReference>
<dbReference type="InterPro" id="IPR037446">
    <property type="entry name" value="His_Pase_VIP1"/>
</dbReference>
<evidence type="ECO:0000313" key="3">
    <source>
        <dbReference type="EMBL" id="KAH0936443.1"/>
    </source>
</evidence>
<comment type="catalytic activity">
    <reaction evidence="2">
        <text>1D-myo-inositol hexakisphosphate + ATP = 1-diphospho-1D-myo-inositol 2,3,4,5,6-pentakisphosphate + ADP</text>
        <dbReference type="Rhea" id="RHEA:37459"/>
        <dbReference type="ChEBI" id="CHEBI:30616"/>
        <dbReference type="ChEBI" id="CHEBI:58130"/>
        <dbReference type="ChEBI" id="CHEBI:74946"/>
        <dbReference type="ChEBI" id="CHEBI:456216"/>
        <dbReference type="EC" id="2.7.4.24"/>
    </reaction>
    <physiologicalReaction direction="left-to-right" evidence="2">
        <dbReference type="Rhea" id="RHEA:37460"/>
    </physiologicalReaction>
</comment>
<dbReference type="Proteomes" id="UP000824890">
    <property type="component" value="Unassembled WGS sequence"/>
</dbReference>
<accession>A0ABQ8E6F3</accession>
<name>A0ABQ8E6F3_BRANA</name>
<organism evidence="3 4">
    <name type="scientific">Brassica napus</name>
    <name type="common">Rape</name>
    <dbReference type="NCBI Taxonomy" id="3708"/>
    <lineage>
        <taxon>Eukaryota</taxon>
        <taxon>Viridiplantae</taxon>
        <taxon>Streptophyta</taxon>
        <taxon>Embryophyta</taxon>
        <taxon>Tracheophyta</taxon>
        <taxon>Spermatophyta</taxon>
        <taxon>Magnoliopsida</taxon>
        <taxon>eudicotyledons</taxon>
        <taxon>Gunneridae</taxon>
        <taxon>Pentapetalae</taxon>
        <taxon>rosids</taxon>
        <taxon>malvids</taxon>
        <taxon>Brassicales</taxon>
        <taxon>Brassicaceae</taxon>
        <taxon>Brassiceae</taxon>
        <taxon>Brassica</taxon>
    </lineage>
</organism>
<gene>
    <name evidence="3" type="ORF">HID58_013560</name>
</gene>
<protein>
    <submittedName>
        <fullName evidence="3">Uncharacterized protein</fullName>
    </submittedName>
</protein>
<keyword evidence="4" id="KW-1185">Reference proteome</keyword>
<evidence type="ECO:0000313" key="4">
    <source>
        <dbReference type="Proteomes" id="UP000824890"/>
    </source>
</evidence>
<comment type="catalytic activity">
    <reaction evidence="1">
        <text>5-diphospho-1D-myo-inositol 1,2,3,4,6-pentakisphosphate + ATP + H(+) = 1,5-bis(diphospho)-1D-myo-inositol 2,3,4,6-tetrakisphosphate + ADP</text>
        <dbReference type="Rhea" id="RHEA:10276"/>
        <dbReference type="ChEBI" id="CHEBI:15378"/>
        <dbReference type="ChEBI" id="CHEBI:30616"/>
        <dbReference type="ChEBI" id="CHEBI:58628"/>
        <dbReference type="ChEBI" id="CHEBI:77983"/>
        <dbReference type="ChEBI" id="CHEBI:456216"/>
        <dbReference type="EC" id="2.7.4.24"/>
    </reaction>
    <physiologicalReaction direction="left-to-right" evidence="1">
        <dbReference type="Rhea" id="RHEA:10277"/>
    </physiologicalReaction>
</comment>
<dbReference type="PANTHER" id="PTHR12750">
    <property type="entry name" value="DIPHOSPHOINOSITOL PENTAKISPHOSPHATE KINASE"/>
    <property type="match status" value="1"/>
</dbReference>
<proteinExistence type="predicted"/>
<evidence type="ECO:0000256" key="2">
    <source>
        <dbReference type="ARBA" id="ARBA00034629"/>
    </source>
</evidence>
<reference evidence="3 4" key="1">
    <citation type="submission" date="2021-05" db="EMBL/GenBank/DDBJ databases">
        <title>Genome Assembly of Synthetic Allotetraploid Brassica napus Reveals Homoeologous Exchanges between Subgenomes.</title>
        <authorList>
            <person name="Davis J.T."/>
        </authorList>
    </citation>
    <scope>NUCLEOTIDE SEQUENCE [LARGE SCALE GENOMIC DNA]</scope>
    <source>
        <strain evidence="4">cv. Da-Ae</strain>
        <tissue evidence="3">Seedling</tissue>
    </source>
</reference>
<comment type="caution">
    <text evidence="3">The sequence shown here is derived from an EMBL/GenBank/DDBJ whole genome shotgun (WGS) entry which is preliminary data.</text>
</comment>
<sequence length="170" mass="19646">MVFLFLYVDQVVRVIVIQKTLIEHAEKFRQVKAVLEEQRTFWNGAWRKFLRDIQEGSTEAAEMGCREPFGMAHGGNFSGIYRKVQLKPLKWDEALMILKYGGVLTHAGSQQLKQFLKRFFSTFSLFVEYCPGKSFSHSREPFGMAHGGNFSGIYRKVQLKPLKWDGEGEE</sequence>
<evidence type="ECO:0000256" key="1">
    <source>
        <dbReference type="ARBA" id="ARBA00033696"/>
    </source>
</evidence>